<dbReference type="RefSeq" id="WP_254268937.1">
    <property type="nucleotide sequence ID" value="NZ_CP100400.1"/>
</dbReference>
<dbReference type="AlphaFoldDB" id="A0ABD5Q431"/>
<comment type="caution">
    <text evidence="2">The sequence shown here is derived from an EMBL/GenBank/DDBJ whole genome shotgun (WGS) entry which is preliminary data.</text>
</comment>
<organism evidence="2 3">
    <name type="scientific">Halorussus aquaticus</name>
    <dbReference type="NCBI Taxonomy" id="2953748"/>
    <lineage>
        <taxon>Archaea</taxon>
        <taxon>Methanobacteriati</taxon>
        <taxon>Methanobacteriota</taxon>
        <taxon>Stenosarchaea group</taxon>
        <taxon>Halobacteria</taxon>
        <taxon>Halobacteriales</taxon>
        <taxon>Haladaptataceae</taxon>
        <taxon>Halorussus</taxon>
    </lineage>
</organism>
<dbReference type="GeneID" id="73043886"/>
<dbReference type="Proteomes" id="UP001595945">
    <property type="component" value="Unassembled WGS sequence"/>
</dbReference>
<evidence type="ECO:0000313" key="2">
    <source>
        <dbReference type="EMBL" id="MFC4825398.1"/>
    </source>
</evidence>
<accession>A0ABD5Q431</accession>
<evidence type="ECO:0000256" key="1">
    <source>
        <dbReference type="SAM" id="MobiDB-lite"/>
    </source>
</evidence>
<sequence length="45" mass="4613">MTDANTDAPPLVNADHATSICTEGPGFAVDEAIPGSEFAEPPEAR</sequence>
<gene>
    <name evidence="2" type="ORF">ACFO9K_14140</name>
</gene>
<name>A0ABD5Q431_9EURY</name>
<reference evidence="2 3" key="1">
    <citation type="journal article" date="2019" name="Int. J. Syst. Evol. Microbiol.">
        <title>The Global Catalogue of Microorganisms (GCM) 10K type strain sequencing project: providing services to taxonomists for standard genome sequencing and annotation.</title>
        <authorList>
            <consortium name="The Broad Institute Genomics Platform"/>
            <consortium name="The Broad Institute Genome Sequencing Center for Infectious Disease"/>
            <person name="Wu L."/>
            <person name="Ma J."/>
        </authorList>
    </citation>
    <scope>NUCLEOTIDE SEQUENCE [LARGE SCALE GENOMIC DNA]</scope>
    <source>
        <strain evidence="2 3">XZYJ18</strain>
    </source>
</reference>
<proteinExistence type="predicted"/>
<evidence type="ECO:0000313" key="3">
    <source>
        <dbReference type="Proteomes" id="UP001595945"/>
    </source>
</evidence>
<protein>
    <submittedName>
        <fullName evidence="2">Uncharacterized protein</fullName>
    </submittedName>
</protein>
<keyword evidence="3" id="KW-1185">Reference proteome</keyword>
<dbReference type="EMBL" id="JBHSHT010000002">
    <property type="protein sequence ID" value="MFC4825398.1"/>
    <property type="molecule type" value="Genomic_DNA"/>
</dbReference>
<feature type="region of interest" description="Disordered" evidence="1">
    <location>
        <begin position="25"/>
        <end position="45"/>
    </location>
</feature>